<evidence type="ECO:0000256" key="2">
    <source>
        <dbReference type="ARBA" id="ARBA00022771"/>
    </source>
</evidence>
<evidence type="ECO:0000256" key="3">
    <source>
        <dbReference type="ARBA" id="ARBA00022833"/>
    </source>
</evidence>
<evidence type="ECO:0000313" key="6">
    <source>
        <dbReference type="Proteomes" id="UP001341840"/>
    </source>
</evidence>
<protein>
    <recommendedName>
        <fullName evidence="7">B box-type domain-containing protein</fullName>
    </recommendedName>
</protein>
<sequence>MCRGPQVKGHGSARGIGGISSSSPSSSTCCCELCGLRASLYCHADDAYLCRKCDKWVHEANFLALRHIRCFLCNTCSNLTRRCVIGASSEVILPANVSWANGNLPNNSTNTTTTTSCSRMHDNHDDDDVDVGLSLSL</sequence>
<evidence type="ECO:0008006" key="7">
    <source>
        <dbReference type="Google" id="ProtNLM"/>
    </source>
</evidence>
<keyword evidence="2" id="KW-0863">Zinc-finger</keyword>
<name>A0ABU6YCD1_9FABA</name>
<evidence type="ECO:0000313" key="5">
    <source>
        <dbReference type="EMBL" id="MED6207005.1"/>
    </source>
</evidence>
<dbReference type="InterPro" id="IPR049808">
    <property type="entry name" value="CONSTANS-like_Bbox1"/>
</dbReference>
<evidence type="ECO:0000256" key="4">
    <source>
        <dbReference type="SAM" id="MobiDB-lite"/>
    </source>
</evidence>
<dbReference type="CDD" id="cd19821">
    <property type="entry name" value="Bbox1_BBX-like"/>
    <property type="match status" value="1"/>
</dbReference>
<organism evidence="5 6">
    <name type="scientific">Stylosanthes scabra</name>
    <dbReference type="NCBI Taxonomy" id="79078"/>
    <lineage>
        <taxon>Eukaryota</taxon>
        <taxon>Viridiplantae</taxon>
        <taxon>Streptophyta</taxon>
        <taxon>Embryophyta</taxon>
        <taxon>Tracheophyta</taxon>
        <taxon>Spermatophyta</taxon>
        <taxon>Magnoliopsida</taxon>
        <taxon>eudicotyledons</taxon>
        <taxon>Gunneridae</taxon>
        <taxon>Pentapetalae</taxon>
        <taxon>rosids</taxon>
        <taxon>fabids</taxon>
        <taxon>Fabales</taxon>
        <taxon>Fabaceae</taxon>
        <taxon>Papilionoideae</taxon>
        <taxon>50 kb inversion clade</taxon>
        <taxon>dalbergioids sensu lato</taxon>
        <taxon>Dalbergieae</taxon>
        <taxon>Pterocarpus clade</taxon>
        <taxon>Stylosanthes</taxon>
    </lineage>
</organism>
<reference evidence="5 6" key="1">
    <citation type="journal article" date="2023" name="Plants (Basel)">
        <title>Bridging the Gap: Combining Genomics and Transcriptomics Approaches to Understand Stylosanthes scabra, an Orphan Legume from the Brazilian Caatinga.</title>
        <authorList>
            <person name="Ferreira-Neto J.R.C."/>
            <person name="da Silva M.D."/>
            <person name="Binneck E."/>
            <person name="de Melo N.F."/>
            <person name="da Silva R.H."/>
            <person name="de Melo A.L.T.M."/>
            <person name="Pandolfi V."/>
            <person name="Bustamante F.O."/>
            <person name="Brasileiro-Vidal A.C."/>
            <person name="Benko-Iseppon A.M."/>
        </authorList>
    </citation>
    <scope>NUCLEOTIDE SEQUENCE [LARGE SCALE GENOMIC DNA]</scope>
    <source>
        <tissue evidence="5">Leaves</tissue>
    </source>
</reference>
<dbReference type="EMBL" id="JASCZI010241794">
    <property type="protein sequence ID" value="MED6207005.1"/>
    <property type="molecule type" value="Genomic_DNA"/>
</dbReference>
<dbReference type="Proteomes" id="UP001341840">
    <property type="component" value="Unassembled WGS sequence"/>
</dbReference>
<comment type="caution">
    <text evidence="5">The sequence shown here is derived from an EMBL/GenBank/DDBJ whole genome shotgun (WGS) entry which is preliminary data.</text>
</comment>
<keyword evidence="3" id="KW-0862">Zinc</keyword>
<keyword evidence="6" id="KW-1185">Reference proteome</keyword>
<accession>A0ABU6YCD1</accession>
<keyword evidence="1" id="KW-0479">Metal-binding</keyword>
<dbReference type="PANTHER" id="PTHR31717:SF142">
    <property type="entry name" value="B-BOX DOMAIN PROTEIN 30-RELATED"/>
    <property type="match status" value="1"/>
</dbReference>
<evidence type="ECO:0000256" key="1">
    <source>
        <dbReference type="ARBA" id="ARBA00022723"/>
    </source>
</evidence>
<dbReference type="PANTHER" id="PTHR31717">
    <property type="entry name" value="ZINC FINGER PROTEIN CONSTANS-LIKE 10"/>
    <property type="match status" value="1"/>
</dbReference>
<proteinExistence type="predicted"/>
<feature type="region of interest" description="Disordered" evidence="4">
    <location>
        <begin position="1"/>
        <end position="26"/>
    </location>
</feature>
<gene>
    <name evidence="5" type="ORF">PIB30_031913</name>
</gene>